<reference evidence="12" key="1">
    <citation type="submission" date="2020-06" db="EMBL/GenBank/DDBJ databases">
        <authorList>
            <person name="Dong N."/>
        </authorList>
    </citation>
    <scope>NUCLEOTIDE SEQUENCE</scope>
    <source>
        <strain evidence="12">R1692</strain>
    </source>
</reference>
<keyword evidence="7" id="KW-0464">Manganese</keyword>
<gene>
    <name evidence="12" type="primary">idi</name>
    <name evidence="12" type="ORF">HX018_09485</name>
</gene>
<evidence type="ECO:0000256" key="3">
    <source>
        <dbReference type="ARBA" id="ARBA00012057"/>
    </source>
</evidence>
<evidence type="ECO:0000256" key="7">
    <source>
        <dbReference type="ARBA" id="ARBA00023211"/>
    </source>
</evidence>
<dbReference type="PANTHER" id="PTHR10885:SF0">
    <property type="entry name" value="ISOPENTENYL-DIPHOSPHATE DELTA-ISOMERASE"/>
    <property type="match status" value="1"/>
</dbReference>
<dbReference type="InterPro" id="IPR056375">
    <property type="entry name" value="Idi_bact"/>
</dbReference>
<dbReference type="InterPro" id="IPR015797">
    <property type="entry name" value="NUDIX_hydrolase-like_dom_sf"/>
</dbReference>
<evidence type="ECO:0000259" key="11">
    <source>
        <dbReference type="PROSITE" id="PS51462"/>
    </source>
</evidence>
<evidence type="ECO:0000256" key="4">
    <source>
        <dbReference type="ARBA" id="ARBA00022490"/>
    </source>
</evidence>
<dbReference type="InterPro" id="IPR000086">
    <property type="entry name" value="NUDIX_hydrolase_dom"/>
</dbReference>
<evidence type="ECO:0000313" key="12">
    <source>
        <dbReference type="EMBL" id="MDM1048468.1"/>
    </source>
</evidence>
<evidence type="ECO:0000256" key="10">
    <source>
        <dbReference type="NCBIfam" id="TIGR02150"/>
    </source>
</evidence>
<comment type="pathway">
    <text evidence="1">Isoprenoid biosynthesis; dimethylallyl diphosphate biosynthesis; dimethylallyl diphosphate from isopentenyl diphosphate: step 1/1.</text>
</comment>
<dbReference type="GO" id="GO:0004452">
    <property type="term" value="F:isopentenyl-diphosphate delta-isomerase activity"/>
    <property type="evidence" value="ECO:0007669"/>
    <property type="project" value="UniProtKB-EC"/>
</dbReference>
<evidence type="ECO:0000256" key="5">
    <source>
        <dbReference type="ARBA" id="ARBA00022723"/>
    </source>
</evidence>
<name>A0ABT7NMN9_9SPHI</name>
<dbReference type="PROSITE" id="PS51462">
    <property type="entry name" value="NUDIX"/>
    <property type="match status" value="1"/>
</dbReference>
<evidence type="ECO:0000313" key="13">
    <source>
        <dbReference type="Proteomes" id="UP001170954"/>
    </source>
</evidence>
<dbReference type="CDD" id="cd02885">
    <property type="entry name" value="NUDIX_IPP_Isomerase"/>
    <property type="match status" value="1"/>
</dbReference>
<dbReference type="EC" id="5.3.3.2" evidence="3 10"/>
<dbReference type="HAMAP" id="MF_00202">
    <property type="entry name" value="Idi"/>
    <property type="match status" value="1"/>
</dbReference>
<keyword evidence="9 12" id="KW-0413">Isomerase</keyword>
<protein>
    <recommendedName>
        <fullName evidence="3 10">Isopentenyl-diphosphate delta-isomerase</fullName>
        <ecNumber evidence="3 10">5.3.3.2</ecNumber>
    </recommendedName>
</protein>
<reference evidence="12" key="2">
    <citation type="journal article" date="2022" name="Sci. Total Environ.">
        <title>Prevalence, transmission, and molecular epidemiology of tet(X)-positive bacteria among humans, animals, and environmental niches in China: An epidemiological, and genomic-based study.</title>
        <authorList>
            <person name="Dong N."/>
            <person name="Zeng Y."/>
            <person name="Cai C."/>
            <person name="Sun C."/>
            <person name="Lu J."/>
            <person name="Liu C."/>
            <person name="Zhou H."/>
            <person name="Sun Q."/>
            <person name="Shu L."/>
            <person name="Wang H."/>
            <person name="Wang Y."/>
            <person name="Wang S."/>
            <person name="Wu C."/>
            <person name="Chan E.W."/>
            <person name="Chen G."/>
            <person name="Shen Z."/>
            <person name="Chen S."/>
            <person name="Zhang R."/>
        </authorList>
    </citation>
    <scope>NUCLEOTIDE SEQUENCE</scope>
    <source>
        <strain evidence="12">R1692</strain>
    </source>
</reference>
<sequence>MKEEYVILVDEQDNAIGEMEKQAAHEENKKHRAFSVFLLDEQGRMLLQKRAAGKYHSPNLWTNACCGHPRPDETTIDAAKRRTFEELGIQVEIEELFTLSYSEQLENGLWENEYDHVFVGKYTDPIERFNPDEVRAIKYVAAYELLDDLKLHPEQYTFWFKKIMPKLLPYLEKVD</sequence>
<evidence type="ECO:0000256" key="8">
    <source>
        <dbReference type="ARBA" id="ARBA00023229"/>
    </source>
</evidence>
<keyword evidence="13" id="KW-1185">Reference proteome</keyword>
<dbReference type="Proteomes" id="UP001170954">
    <property type="component" value="Unassembled WGS sequence"/>
</dbReference>
<keyword evidence="5" id="KW-0479">Metal-binding</keyword>
<keyword evidence="4" id="KW-0963">Cytoplasm</keyword>
<evidence type="ECO:0000256" key="2">
    <source>
        <dbReference type="ARBA" id="ARBA00007579"/>
    </source>
</evidence>
<evidence type="ECO:0000256" key="9">
    <source>
        <dbReference type="ARBA" id="ARBA00023235"/>
    </source>
</evidence>
<feature type="domain" description="Nudix hydrolase" evidence="11">
    <location>
        <begin position="29"/>
        <end position="162"/>
    </location>
</feature>
<keyword evidence="6" id="KW-0460">Magnesium</keyword>
<dbReference type="PANTHER" id="PTHR10885">
    <property type="entry name" value="ISOPENTENYL-DIPHOSPHATE DELTA-ISOMERASE"/>
    <property type="match status" value="1"/>
</dbReference>
<accession>A0ABT7NMN9</accession>
<comment type="caution">
    <text evidence="12">The sequence shown here is derived from an EMBL/GenBank/DDBJ whole genome shotgun (WGS) entry which is preliminary data.</text>
</comment>
<proteinExistence type="inferred from homology"/>
<dbReference type="NCBIfam" id="NF002995">
    <property type="entry name" value="PRK03759.1"/>
    <property type="match status" value="1"/>
</dbReference>
<evidence type="ECO:0000256" key="6">
    <source>
        <dbReference type="ARBA" id="ARBA00022842"/>
    </source>
</evidence>
<dbReference type="Pfam" id="PF00293">
    <property type="entry name" value="NUDIX"/>
    <property type="match status" value="1"/>
</dbReference>
<comment type="similarity">
    <text evidence="2">Belongs to the IPP isomerase type 1 family.</text>
</comment>
<evidence type="ECO:0000256" key="1">
    <source>
        <dbReference type="ARBA" id="ARBA00004826"/>
    </source>
</evidence>
<organism evidence="12 13">
    <name type="scientific">Sphingobacterium hotanense</name>
    <dbReference type="NCBI Taxonomy" id="649196"/>
    <lineage>
        <taxon>Bacteria</taxon>
        <taxon>Pseudomonadati</taxon>
        <taxon>Bacteroidota</taxon>
        <taxon>Sphingobacteriia</taxon>
        <taxon>Sphingobacteriales</taxon>
        <taxon>Sphingobacteriaceae</taxon>
        <taxon>Sphingobacterium</taxon>
    </lineage>
</organism>
<dbReference type="EMBL" id="JACAGK010000023">
    <property type="protein sequence ID" value="MDM1048468.1"/>
    <property type="molecule type" value="Genomic_DNA"/>
</dbReference>
<keyword evidence="8" id="KW-0414">Isoprene biosynthesis</keyword>
<dbReference type="SUPFAM" id="SSF55811">
    <property type="entry name" value="Nudix"/>
    <property type="match status" value="1"/>
</dbReference>
<dbReference type="InterPro" id="IPR011876">
    <property type="entry name" value="IsopentenylPP_isomerase_typ1"/>
</dbReference>
<dbReference type="NCBIfam" id="TIGR02150">
    <property type="entry name" value="IPP_isom_1"/>
    <property type="match status" value="1"/>
</dbReference>
<dbReference type="PIRSF" id="PIRSF018427">
    <property type="entry name" value="Isopntndiph_ism"/>
    <property type="match status" value="1"/>
</dbReference>
<dbReference type="Gene3D" id="3.90.79.10">
    <property type="entry name" value="Nucleoside Triphosphate Pyrophosphohydrolase"/>
    <property type="match status" value="1"/>
</dbReference>